<sequence>MQSISTSLVPSFICNPLPTSQPIRTPTRLSKVKCSASVSRRHFLSASVAATAALLMPSKSEAISGLHIFPLKDSLTNAYFLMRACETNSDASKIVNSNPAYKLSLEQHSLTRKGVDQAIRVSEALQKEGLSSDAWLWPSVTISSFQTAEILASKLRIRREQIVPEYSFLDARGVGALNGGTTSEVRRIVIDNDRTDSDWRPRSGEDGTPNDSTNDVFVRVTQLLNKLETQYYGENIVIISPDSDPLSILQATLTGQDLRSHHQLEYFPGEVRRVKELVTDDYGKTVVQPEALIICRPDTGLLA</sequence>
<dbReference type="EMBL" id="NBIV01000016">
    <property type="protein sequence ID" value="PXF48094.1"/>
    <property type="molecule type" value="Genomic_DNA"/>
</dbReference>
<dbReference type="STRING" id="448386.A0A2V3J156"/>
<evidence type="ECO:0000313" key="1">
    <source>
        <dbReference type="EMBL" id="PXF48094.1"/>
    </source>
</evidence>
<dbReference type="InterPro" id="IPR006311">
    <property type="entry name" value="TAT_signal"/>
</dbReference>
<dbReference type="PROSITE" id="PS51318">
    <property type="entry name" value="TAT"/>
    <property type="match status" value="1"/>
</dbReference>
<dbReference type="OrthoDB" id="4531at2759"/>
<proteinExistence type="predicted"/>
<dbReference type="InterPro" id="IPR029033">
    <property type="entry name" value="His_PPase_superfam"/>
</dbReference>
<dbReference type="Gene3D" id="3.40.50.1240">
    <property type="entry name" value="Phosphoglycerate mutase-like"/>
    <property type="match status" value="1"/>
</dbReference>
<dbReference type="InterPro" id="IPR013078">
    <property type="entry name" value="His_Pase_superF_clade-1"/>
</dbReference>
<evidence type="ECO:0000313" key="2">
    <source>
        <dbReference type="Proteomes" id="UP000247409"/>
    </source>
</evidence>
<name>A0A2V3J156_9FLOR</name>
<organism evidence="1 2">
    <name type="scientific">Gracilariopsis chorda</name>
    <dbReference type="NCBI Taxonomy" id="448386"/>
    <lineage>
        <taxon>Eukaryota</taxon>
        <taxon>Rhodophyta</taxon>
        <taxon>Florideophyceae</taxon>
        <taxon>Rhodymeniophycidae</taxon>
        <taxon>Gracilariales</taxon>
        <taxon>Gracilariaceae</taxon>
        <taxon>Gracilariopsis</taxon>
    </lineage>
</organism>
<comment type="caution">
    <text evidence="1">The sequence shown here is derived from an EMBL/GenBank/DDBJ whole genome shotgun (WGS) entry which is preliminary data.</text>
</comment>
<dbReference type="AlphaFoldDB" id="A0A2V3J156"/>
<evidence type="ECO:0008006" key="3">
    <source>
        <dbReference type="Google" id="ProtNLM"/>
    </source>
</evidence>
<dbReference type="PANTHER" id="PTHR47580:SF1">
    <property type="entry name" value="PHOSPHOGLYCERATE MUTASE FAMILY PROTEIN"/>
    <property type="match status" value="1"/>
</dbReference>
<accession>A0A2V3J156</accession>
<gene>
    <name evidence="1" type="ORF">BWQ96_02046</name>
</gene>
<dbReference type="PANTHER" id="PTHR47580">
    <property type="entry name" value="PHOSPHOGLYCERATE MUTASE FAMILY PROTEIN"/>
    <property type="match status" value="1"/>
</dbReference>
<protein>
    <recommendedName>
        <fullName evidence="3">2,3-bisphosphoglycerate-dependent phosphoglycerate mutase</fullName>
    </recommendedName>
</protein>
<dbReference type="SUPFAM" id="SSF53254">
    <property type="entry name" value="Phosphoglycerate mutase-like"/>
    <property type="match status" value="1"/>
</dbReference>
<keyword evidence="2" id="KW-1185">Reference proteome</keyword>
<reference evidence="1 2" key="1">
    <citation type="journal article" date="2018" name="Mol. Biol. Evol.">
        <title>Analysis of the draft genome of the red seaweed Gracilariopsis chorda provides insights into genome size evolution in Rhodophyta.</title>
        <authorList>
            <person name="Lee J."/>
            <person name="Yang E.C."/>
            <person name="Graf L."/>
            <person name="Yang J.H."/>
            <person name="Qiu H."/>
            <person name="Zel Zion U."/>
            <person name="Chan C.X."/>
            <person name="Stephens T.G."/>
            <person name="Weber A.P.M."/>
            <person name="Boo G.H."/>
            <person name="Boo S.M."/>
            <person name="Kim K.M."/>
            <person name="Shin Y."/>
            <person name="Jung M."/>
            <person name="Lee S.J."/>
            <person name="Yim H.S."/>
            <person name="Lee J.H."/>
            <person name="Bhattacharya D."/>
            <person name="Yoon H.S."/>
        </authorList>
    </citation>
    <scope>NUCLEOTIDE SEQUENCE [LARGE SCALE GENOMIC DNA]</scope>
    <source>
        <strain evidence="1 2">SKKU-2015</strain>
        <tissue evidence="1">Whole body</tissue>
    </source>
</reference>
<dbReference type="Proteomes" id="UP000247409">
    <property type="component" value="Unassembled WGS sequence"/>
</dbReference>
<dbReference type="Pfam" id="PF00300">
    <property type="entry name" value="His_Phos_1"/>
    <property type="match status" value="1"/>
</dbReference>